<proteinExistence type="predicted"/>
<dbReference type="InterPro" id="IPR032675">
    <property type="entry name" value="LRR_dom_sf"/>
</dbReference>
<dbReference type="Gene3D" id="1.20.1280.50">
    <property type="match status" value="1"/>
</dbReference>
<protein>
    <recommendedName>
        <fullName evidence="3">F-box domain-containing protein</fullName>
    </recommendedName>
</protein>
<keyword evidence="2" id="KW-1185">Reference proteome</keyword>
<gene>
    <name evidence="1" type="ORF">VKT23_007637</name>
</gene>
<dbReference type="InterPro" id="IPR036047">
    <property type="entry name" value="F-box-like_dom_sf"/>
</dbReference>
<organism evidence="1 2">
    <name type="scientific">Marasmiellus scandens</name>
    <dbReference type="NCBI Taxonomy" id="2682957"/>
    <lineage>
        <taxon>Eukaryota</taxon>
        <taxon>Fungi</taxon>
        <taxon>Dikarya</taxon>
        <taxon>Basidiomycota</taxon>
        <taxon>Agaricomycotina</taxon>
        <taxon>Agaricomycetes</taxon>
        <taxon>Agaricomycetidae</taxon>
        <taxon>Agaricales</taxon>
        <taxon>Marasmiineae</taxon>
        <taxon>Omphalotaceae</taxon>
        <taxon>Marasmiellus</taxon>
    </lineage>
</organism>
<dbReference type="SUPFAM" id="SSF81383">
    <property type="entry name" value="F-box domain"/>
    <property type="match status" value="1"/>
</dbReference>
<evidence type="ECO:0000313" key="2">
    <source>
        <dbReference type="Proteomes" id="UP001498398"/>
    </source>
</evidence>
<evidence type="ECO:0008006" key="3">
    <source>
        <dbReference type="Google" id="ProtNLM"/>
    </source>
</evidence>
<dbReference type="Proteomes" id="UP001498398">
    <property type="component" value="Unassembled WGS sequence"/>
</dbReference>
<dbReference type="Gene3D" id="3.80.10.10">
    <property type="entry name" value="Ribonuclease Inhibitor"/>
    <property type="match status" value="1"/>
</dbReference>
<dbReference type="SUPFAM" id="SSF52047">
    <property type="entry name" value="RNI-like"/>
    <property type="match status" value="1"/>
</dbReference>
<name>A0ABR1JQW4_9AGAR</name>
<dbReference type="EMBL" id="JBANRG010000010">
    <property type="protein sequence ID" value="KAK7463051.1"/>
    <property type="molecule type" value="Genomic_DNA"/>
</dbReference>
<reference evidence="1 2" key="1">
    <citation type="submission" date="2024-01" db="EMBL/GenBank/DDBJ databases">
        <title>A draft genome for the cacao thread blight pathogen Marasmiellus scandens.</title>
        <authorList>
            <person name="Baruah I.K."/>
            <person name="Leung J."/>
            <person name="Bukari Y."/>
            <person name="Amoako-Attah I."/>
            <person name="Meinhardt L.W."/>
            <person name="Bailey B.A."/>
            <person name="Cohen S.P."/>
        </authorList>
    </citation>
    <scope>NUCLEOTIDE SEQUENCE [LARGE SCALE GENOMIC DNA]</scope>
    <source>
        <strain evidence="1 2">GH-19</strain>
    </source>
</reference>
<accession>A0ABR1JQW4</accession>
<comment type="caution">
    <text evidence="1">The sequence shown here is derived from an EMBL/GenBank/DDBJ whole genome shotgun (WGS) entry which is preliminary data.</text>
</comment>
<evidence type="ECO:0000313" key="1">
    <source>
        <dbReference type="EMBL" id="KAK7463051.1"/>
    </source>
</evidence>
<sequence length="482" mass="54715">MDSDSECYISLIPAEILAEIFLFCLPFIPPRYLQDLEDLDESARAIKPHTALQLSHVCSYWRSVALSTSSLWSQIILLAPQLVKMGEPSVPAVMQWTKHYIQYSGQYPLEIVLQSTDVNDGHLTTSFASMWPLVTILIDESPRWGRLHLSLPSIEITGFPFPEVLPCLEFFYLHNAANYYVGLDGPDAPSFFAPRLKELGLTDVLISSTSLLDSPQLAKVFTIYCNVMSAFQILLRAQPTMTVDLNLFFDPPDDLPSEPSTCRVNTLILTSNCASPSGDGPFWSLLNHISSLPALRTVKLTWDMASNTRSYHTSNSLTNGESLISLFSRRLPSETSITTLHLKYWNLKDVYLIQILRHLPSLEHLTVEEILPSYMRSSKERNRTLSGMFLQAVQTPENADQNCLVPRLIHLNLSFGDKERVECSTLVDMIQSRRRSMQHSTDLSDIVFSRLERVFISVDRESQKMEDIEMLQEMDNVFLALR</sequence>